<dbReference type="PROSITE" id="PS50054">
    <property type="entry name" value="TYR_PHOSPHATASE_DUAL"/>
    <property type="match status" value="1"/>
</dbReference>
<dbReference type="FunFam" id="3.90.190.10:FF:000035">
    <property type="entry name" value="Tyrosine phosphatase, putative"/>
    <property type="match status" value="1"/>
</dbReference>
<name>A0AA40EJZ9_9PEZI</name>
<gene>
    <name evidence="11" type="ORF">B0T18DRAFT_393522</name>
</gene>
<evidence type="ECO:0000313" key="12">
    <source>
        <dbReference type="Proteomes" id="UP001172155"/>
    </source>
</evidence>
<keyword evidence="12" id="KW-1185">Reference proteome</keyword>
<keyword evidence="9" id="KW-1133">Transmembrane helix</keyword>
<evidence type="ECO:0000259" key="10">
    <source>
        <dbReference type="PROSITE" id="PS50054"/>
    </source>
</evidence>
<protein>
    <recommendedName>
        <fullName evidence="2">diphosphoinositol-polyphosphate diphosphatase</fullName>
        <ecNumber evidence="2">3.6.1.52</ecNumber>
    </recommendedName>
</protein>
<comment type="catalytic activity">
    <reaction evidence="7">
        <text>1,5-bis(diphospho)-1D-myo-inositol 2,3,4,6-tetrakisphosphate + H2O = 1-diphospho-1D-myo-inositol 2,3,4,5,6-pentakisphosphate + phosphate + 2 H(+)</text>
        <dbReference type="Rhea" id="RHEA:79699"/>
        <dbReference type="ChEBI" id="CHEBI:15377"/>
        <dbReference type="ChEBI" id="CHEBI:15378"/>
        <dbReference type="ChEBI" id="CHEBI:43474"/>
        <dbReference type="ChEBI" id="CHEBI:74946"/>
        <dbReference type="ChEBI" id="CHEBI:77983"/>
        <dbReference type="EC" id="3.6.1.52"/>
    </reaction>
    <physiologicalReaction direction="left-to-right" evidence="7">
        <dbReference type="Rhea" id="RHEA:79700"/>
    </physiologicalReaction>
</comment>
<comment type="catalytic activity">
    <reaction evidence="6">
        <text>5-diphospho-1D-myo-inositol 1,2,3,4,6-pentakisphosphate + H2O = 1D-myo-inositol hexakisphosphate + phosphate + H(+)</text>
        <dbReference type="Rhea" id="RHEA:22384"/>
        <dbReference type="ChEBI" id="CHEBI:15377"/>
        <dbReference type="ChEBI" id="CHEBI:15378"/>
        <dbReference type="ChEBI" id="CHEBI:43474"/>
        <dbReference type="ChEBI" id="CHEBI:58130"/>
        <dbReference type="ChEBI" id="CHEBI:58628"/>
        <dbReference type="EC" id="3.6.1.52"/>
    </reaction>
    <physiologicalReaction direction="left-to-right" evidence="6">
        <dbReference type="Rhea" id="RHEA:22385"/>
    </physiologicalReaction>
</comment>
<dbReference type="InterPro" id="IPR004861">
    <property type="entry name" value="Siw14-like"/>
</dbReference>
<dbReference type="PROSITE" id="PS00383">
    <property type="entry name" value="TYR_PHOSPHATASE_1"/>
    <property type="match status" value="1"/>
</dbReference>
<evidence type="ECO:0000256" key="6">
    <source>
        <dbReference type="ARBA" id="ARBA00047342"/>
    </source>
</evidence>
<comment type="caution">
    <text evidence="11">The sequence shown here is derived from an EMBL/GenBank/DDBJ whole genome shotgun (WGS) entry which is preliminary data.</text>
</comment>
<dbReference type="PANTHER" id="PTHR31126">
    <property type="entry name" value="TYROSINE-PROTEIN PHOSPHATASE"/>
    <property type="match status" value="1"/>
</dbReference>
<dbReference type="PANTHER" id="PTHR31126:SF48">
    <property type="entry name" value="INOSITOL PHOSPHATASE SIW14"/>
    <property type="match status" value="1"/>
</dbReference>
<dbReference type="GO" id="GO:0016791">
    <property type="term" value="F:phosphatase activity"/>
    <property type="evidence" value="ECO:0007669"/>
    <property type="project" value="TreeGrafter"/>
</dbReference>
<dbReference type="EC" id="3.6.1.52" evidence="2"/>
<evidence type="ECO:0000256" key="9">
    <source>
        <dbReference type="SAM" id="Phobius"/>
    </source>
</evidence>
<dbReference type="SUPFAM" id="SSF52799">
    <property type="entry name" value="(Phosphotyrosine protein) phosphatases II"/>
    <property type="match status" value="1"/>
</dbReference>
<keyword evidence="9" id="KW-0472">Membrane</keyword>
<evidence type="ECO:0000256" key="8">
    <source>
        <dbReference type="SAM" id="MobiDB-lite"/>
    </source>
</evidence>
<proteinExistence type="inferred from homology"/>
<accession>A0AA40EJZ9</accession>
<dbReference type="AlphaFoldDB" id="A0AA40EJZ9"/>
<feature type="compositionally biased region" description="Polar residues" evidence="8">
    <location>
        <begin position="30"/>
        <end position="44"/>
    </location>
</feature>
<evidence type="ECO:0000256" key="5">
    <source>
        <dbReference type="ARBA" id="ARBA00044949"/>
    </source>
</evidence>
<evidence type="ECO:0000256" key="3">
    <source>
        <dbReference type="ARBA" id="ARBA00022490"/>
    </source>
</evidence>
<feature type="domain" description="Tyrosine-protein phosphatase" evidence="10">
    <location>
        <begin position="97"/>
        <end position="242"/>
    </location>
</feature>
<evidence type="ECO:0000256" key="4">
    <source>
        <dbReference type="ARBA" id="ARBA00022801"/>
    </source>
</evidence>
<sequence length="305" mass="33228">MSAGNEISYRGKDSPACDSASKQSEARAIRSTSVESSPRPSFTVTDEKAGMVPLEILAEMDGQQKNGAVAFDLVQGHTSLAKPGPQASVAAAGQPQNFGVIVPGILFRSSFPQANNYAFLEGLKLKTIVTLVQKDFSPHFFDFVAKNGIKHHIVDMKGTKKEEIPAHTMAAILQLVLDEQHHPLLIHCKQGRHRTGCVVGAVRKVTGWNIGDILDEYKSYAQPKPRDCDIDYLTGFQPVASPKCAAEHAAAFPHFAAVRHSARPSITFGELSWRRRVTLGLTMIILAVILLCAFGPSNLCFPRRN</sequence>
<organism evidence="11 12">
    <name type="scientific">Schizothecium vesticola</name>
    <dbReference type="NCBI Taxonomy" id="314040"/>
    <lineage>
        <taxon>Eukaryota</taxon>
        <taxon>Fungi</taxon>
        <taxon>Dikarya</taxon>
        <taxon>Ascomycota</taxon>
        <taxon>Pezizomycotina</taxon>
        <taxon>Sordariomycetes</taxon>
        <taxon>Sordariomycetidae</taxon>
        <taxon>Sordariales</taxon>
        <taxon>Schizotheciaceae</taxon>
        <taxon>Schizothecium</taxon>
    </lineage>
</organism>
<dbReference type="InterPro" id="IPR029021">
    <property type="entry name" value="Prot-tyrosine_phosphatase-like"/>
</dbReference>
<dbReference type="GO" id="GO:0052840">
    <property type="term" value="F:inositol diphosphate tetrakisphosphate diphosphatase activity"/>
    <property type="evidence" value="ECO:0007669"/>
    <property type="project" value="TreeGrafter"/>
</dbReference>
<dbReference type="Proteomes" id="UP001172155">
    <property type="component" value="Unassembled WGS sequence"/>
</dbReference>
<comment type="similarity">
    <text evidence="5">Belongs to the protein-tyrosine phosphatase family. Atypical dual-specificity phosphatase Siw14-like subfamily.</text>
</comment>
<keyword evidence="4" id="KW-0378">Hydrolase</keyword>
<reference evidence="11" key="1">
    <citation type="submission" date="2023-06" db="EMBL/GenBank/DDBJ databases">
        <title>Genome-scale phylogeny and comparative genomics of the fungal order Sordariales.</title>
        <authorList>
            <consortium name="Lawrence Berkeley National Laboratory"/>
            <person name="Hensen N."/>
            <person name="Bonometti L."/>
            <person name="Westerberg I."/>
            <person name="Brannstrom I.O."/>
            <person name="Guillou S."/>
            <person name="Cros-Aarteil S."/>
            <person name="Calhoun S."/>
            <person name="Haridas S."/>
            <person name="Kuo A."/>
            <person name="Mondo S."/>
            <person name="Pangilinan J."/>
            <person name="Riley R."/>
            <person name="LaButti K."/>
            <person name="Andreopoulos B."/>
            <person name="Lipzen A."/>
            <person name="Chen C."/>
            <person name="Yanf M."/>
            <person name="Daum C."/>
            <person name="Ng V."/>
            <person name="Clum A."/>
            <person name="Steindorff A."/>
            <person name="Ohm R."/>
            <person name="Martin F."/>
            <person name="Silar P."/>
            <person name="Natvig D."/>
            <person name="Lalanne C."/>
            <person name="Gautier V."/>
            <person name="Ament-velasquez S.L."/>
            <person name="Kruys A."/>
            <person name="Hutchinson M.I."/>
            <person name="Powell A.J."/>
            <person name="Barry K."/>
            <person name="Miller A.N."/>
            <person name="Grigoriev I.V."/>
            <person name="Debuchy R."/>
            <person name="Gladieux P."/>
            <person name="Thoren M.H."/>
            <person name="Johannesson H."/>
        </authorList>
    </citation>
    <scope>NUCLEOTIDE SEQUENCE</scope>
    <source>
        <strain evidence="11">SMH3187-1</strain>
    </source>
</reference>
<dbReference type="GO" id="GO:0005737">
    <property type="term" value="C:cytoplasm"/>
    <property type="evidence" value="ECO:0007669"/>
    <property type="project" value="UniProtKB-SubCell"/>
</dbReference>
<feature type="transmembrane region" description="Helical" evidence="9">
    <location>
        <begin position="279"/>
        <end position="301"/>
    </location>
</feature>
<evidence type="ECO:0000313" key="11">
    <source>
        <dbReference type="EMBL" id="KAK0740770.1"/>
    </source>
</evidence>
<keyword evidence="9" id="KW-0812">Transmembrane</keyword>
<dbReference type="Pfam" id="PF03162">
    <property type="entry name" value="Y_phosphatase2"/>
    <property type="match status" value="1"/>
</dbReference>
<keyword evidence="3" id="KW-0963">Cytoplasm</keyword>
<feature type="region of interest" description="Disordered" evidence="8">
    <location>
        <begin position="1"/>
        <end position="44"/>
    </location>
</feature>
<dbReference type="InterPro" id="IPR020422">
    <property type="entry name" value="TYR_PHOSPHATASE_DUAL_dom"/>
</dbReference>
<dbReference type="EMBL" id="JAUKUD010000006">
    <property type="protein sequence ID" value="KAK0740770.1"/>
    <property type="molecule type" value="Genomic_DNA"/>
</dbReference>
<comment type="subcellular location">
    <subcellularLocation>
        <location evidence="1">Cytoplasm</location>
    </subcellularLocation>
</comment>
<dbReference type="Gene3D" id="3.90.190.10">
    <property type="entry name" value="Protein tyrosine phosphatase superfamily"/>
    <property type="match status" value="1"/>
</dbReference>
<dbReference type="InterPro" id="IPR016130">
    <property type="entry name" value="Tyr_Pase_AS"/>
</dbReference>
<evidence type="ECO:0000256" key="1">
    <source>
        <dbReference type="ARBA" id="ARBA00004496"/>
    </source>
</evidence>
<evidence type="ECO:0000256" key="7">
    <source>
        <dbReference type="ARBA" id="ARBA00047927"/>
    </source>
</evidence>
<evidence type="ECO:0000256" key="2">
    <source>
        <dbReference type="ARBA" id="ARBA00012527"/>
    </source>
</evidence>